<protein>
    <submittedName>
        <fullName evidence="2">Uncharacterized protein</fullName>
    </submittedName>
</protein>
<evidence type="ECO:0000313" key="2">
    <source>
        <dbReference type="EMBL" id="KAK3913324.1"/>
    </source>
</evidence>
<name>A0AAE1LC48_9NEOP</name>
<comment type="caution">
    <text evidence="2">The sequence shown here is derived from an EMBL/GenBank/DDBJ whole genome shotgun (WGS) entry which is preliminary data.</text>
</comment>
<dbReference type="EMBL" id="JAHWGI010000318">
    <property type="protein sequence ID" value="KAK3913324.1"/>
    <property type="molecule type" value="Genomic_DNA"/>
</dbReference>
<sequence>MSYVRVVLPIMRSFASVSPNSFKTDVSNIDWGDVYKCNDIDEKLFIFNSRIMHVIDKHAPLKIVKVRHNVAPWMCGEILQLIKLRNKARIKHRKSGLTEDYEQFRLLRNRTKQLIRNSKVKYYHSLFQGNTDSKSIWTTIRSMGFGKEQGKASYVGDVSCNELNNYYVQVGNTKDQEAVNHMCEYYDSLPEPAHEKFYFRYAYPEDIVKVFSSITSNAMGPDQIPIFFIKTALDELLPVLDHIFNFCLQSGVFPTIWKMANVKPIPKIKNPVECKDFRPHNLQVNALKTQPIIIGTSKYMSMLREKSVPEIIVMGTKVPYCDNVSNLGVTFDSTLSWKEHARNLVRKAYSILAQARRNFSYTPFNIRKKIVQSLIFPLIDYGLIVMSDADKTVLSTIQRLQNSCVRFVLKVRRDEHITPYYKTLSWLKISDRLNLAIAIMIWKVMKYHIPNYLHEMFSVVGNLNVRINRMSPEHLQTNFALQLKGWRENMENFCGSKPPEGGCGSRQAQGFYPLWQPTASVFHGNRRFADCDPIAQFDRFDPRTTIGLPLEVRAVSRALDFLIPVSEALPQRGTRDSNPQPRVPTRSQNRKRPNAQSHRANGGTLWELNIGRRLLEIREAVVAVQPLTTLDNISGLKRLKTPPQAAQGDAHTASTTTNTRALLPCMPAKKINNKVTNAERFSSTLKIELNCNCRTLYPVFSAELESSALTSVELKSSALNVSTPQQASREHDTSLKKKILGALKPRQCFYHFAGGAVRPGDQLCSAQLCSALLSSAQLCSALLSSAQLCSALLSSALLYSAQLCSAQLCSALLSSAQLCSTLLCSALLCSALLSSALLCSAQLSSALLCSAQLCSALLSSAQLCSAQLCSALLCSAQLCSALLSSAQLCSALLSSAQLCSALLSSAQLCSALLSSALLSSALLCSALLYSTLLSSALLSSALLSSAQLCSALLSSALLSSAQLCSALLCSAQLCSALLSSALLSSAQLCSALLSSAQLCSALLSSAQPTPRRGARVEQPPTRSGT</sequence>
<reference evidence="2" key="2">
    <citation type="journal article" date="2023" name="BMC Genomics">
        <title>Pest status, molecular evolution, and epigenetic factors derived from the genome assembly of Frankliniella fusca, a thysanopteran phytovirus vector.</title>
        <authorList>
            <person name="Catto M.A."/>
            <person name="Labadie P.E."/>
            <person name="Jacobson A.L."/>
            <person name="Kennedy G.G."/>
            <person name="Srinivasan R."/>
            <person name="Hunt B.G."/>
        </authorList>
    </citation>
    <scope>NUCLEOTIDE SEQUENCE</scope>
    <source>
        <strain evidence="2">PL_HMW_Pooled</strain>
    </source>
</reference>
<dbReference type="SUPFAM" id="SSF141571">
    <property type="entry name" value="Pentapeptide repeat-like"/>
    <property type="match status" value="2"/>
</dbReference>
<dbReference type="PANTHER" id="PTHR47510">
    <property type="entry name" value="REVERSE TRANSCRIPTASE DOMAIN-CONTAINING PROTEIN"/>
    <property type="match status" value="1"/>
</dbReference>
<proteinExistence type="predicted"/>
<organism evidence="2 3">
    <name type="scientific">Frankliniella fusca</name>
    <dbReference type="NCBI Taxonomy" id="407009"/>
    <lineage>
        <taxon>Eukaryota</taxon>
        <taxon>Metazoa</taxon>
        <taxon>Ecdysozoa</taxon>
        <taxon>Arthropoda</taxon>
        <taxon>Hexapoda</taxon>
        <taxon>Insecta</taxon>
        <taxon>Pterygota</taxon>
        <taxon>Neoptera</taxon>
        <taxon>Paraneoptera</taxon>
        <taxon>Thysanoptera</taxon>
        <taxon>Terebrantia</taxon>
        <taxon>Thripoidea</taxon>
        <taxon>Thripidae</taxon>
        <taxon>Frankliniella</taxon>
    </lineage>
</organism>
<evidence type="ECO:0000256" key="1">
    <source>
        <dbReference type="SAM" id="MobiDB-lite"/>
    </source>
</evidence>
<feature type="region of interest" description="Disordered" evidence="1">
    <location>
        <begin position="570"/>
        <end position="602"/>
    </location>
</feature>
<dbReference type="Gene3D" id="2.160.20.80">
    <property type="entry name" value="E3 ubiquitin-protein ligase SopA"/>
    <property type="match status" value="1"/>
</dbReference>
<gene>
    <name evidence="2" type="ORF">KUF71_022778</name>
</gene>
<evidence type="ECO:0000313" key="3">
    <source>
        <dbReference type="Proteomes" id="UP001219518"/>
    </source>
</evidence>
<keyword evidence="3" id="KW-1185">Reference proteome</keyword>
<dbReference type="AlphaFoldDB" id="A0AAE1LC48"/>
<accession>A0AAE1LC48</accession>
<reference evidence="2" key="1">
    <citation type="submission" date="2021-07" db="EMBL/GenBank/DDBJ databases">
        <authorList>
            <person name="Catto M.A."/>
            <person name="Jacobson A."/>
            <person name="Kennedy G."/>
            <person name="Labadie P."/>
            <person name="Hunt B.G."/>
            <person name="Srinivasan R."/>
        </authorList>
    </citation>
    <scope>NUCLEOTIDE SEQUENCE</scope>
    <source>
        <strain evidence="2">PL_HMW_Pooled</strain>
        <tissue evidence="2">Head</tissue>
    </source>
</reference>
<dbReference type="Proteomes" id="UP001219518">
    <property type="component" value="Unassembled WGS sequence"/>
</dbReference>
<dbReference type="PANTHER" id="PTHR47510:SF3">
    <property type="entry name" value="ENDO_EXONUCLEASE_PHOSPHATASE DOMAIN-CONTAINING PROTEIN"/>
    <property type="match status" value="1"/>
</dbReference>